<dbReference type="InterPro" id="IPR010315">
    <property type="entry name" value="DUF915_hydro-like"/>
</dbReference>
<feature type="region of interest" description="Disordered" evidence="1">
    <location>
        <begin position="274"/>
        <end position="294"/>
    </location>
</feature>
<organism evidence="2 3">
    <name type="scientific">Candidatus Ligilactobacillus excrementigallinarum</name>
    <dbReference type="NCBI Taxonomy" id="2838641"/>
    <lineage>
        <taxon>Bacteria</taxon>
        <taxon>Bacillati</taxon>
        <taxon>Bacillota</taxon>
        <taxon>Bacilli</taxon>
        <taxon>Lactobacillales</taxon>
        <taxon>Lactobacillaceae</taxon>
        <taxon>Ligilactobacillus</taxon>
    </lineage>
</organism>
<dbReference type="InterPro" id="IPR029058">
    <property type="entry name" value="AB_hydrolase_fold"/>
</dbReference>
<gene>
    <name evidence="2" type="ORF">H9861_00790</name>
</gene>
<proteinExistence type="predicted"/>
<dbReference type="Pfam" id="PF06028">
    <property type="entry name" value="DUF915"/>
    <property type="match status" value="1"/>
</dbReference>
<keyword evidence="2" id="KW-0378">Hydrolase</keyword>
<feature type="compositionally biased region" description="Basic and acidic residues" evidence="1">
    <location>
        <begin position="285"/>
        <end position="294"/>
    </location>
</feature>
<dbReference type="GO" id="GO:0016787">
    <property type="term" value="F:hydrolase activity"/>
    <property type="evidence" value="ECO:0007669"/>
    <property type="project" value="UniProtKB-KW"/>
</dbReference>
<evidence type="ECO:0000256" key="1">
    <source>
        <dbReference type="SAM" id="MobiDB-lite"/>
    </source>
</evidence>
<dbReference type="SUPFAM" id="SSF53474">
    <property type="entry name" value="alpha/beta-Hydrolases"/>
    <property type="match status" value="1"/>
</dbReference>
<sequence>MKVNRKRSRIVLIVAVVILTILAIPSYLWTKKNIHDLGRWQNSRLSPVIMIPGSSATVNRFDDMVKLLNEKDHQNHSLLKVKVFNDGKIKYYGKIRSGDNEPIIVVGFQNNHDGYSNILEQAKMFNAAFKSLQKRYYFNNYKAIGHSNGGLVYTAFLEKYYDNYDVRMTSLMTIGSPFNFGESNLKYKTQMLADFIKAKKKIPKNLTVYSVAGTENYDSDGLVPLNSVEAEKYVYQGQVKHYTEVTVTGVDAEHSDLPQNQQIVDLIQKYILDNPGQGGPVPQQNDDKNNKENK</sequence>
<dbReference type="AlphaFoldDB" id="A0A9D1UVR8"/>
<protein>
    <submittedName>
        <fullName evidence="2">Alpha/beta hydrolase</fullName>
    </submittedName>
</protein>
<reference evidence="2" key="2">
    <citation type="submission" date="2021-04" db="EMBL/GenBank/DDBJ databases">
        <authorList>
            <person name="Gilroy R."/>
        </authorList>
    </citation>
    <scope>NUCLEOTIDE SEQUENCE</scope>
    <source>
        <strain evidence="2">6627</strain>
    </source>
</reference>
<evidence type="ECO:0000313" key="2">
    <source>
        <dbReference type="EMBL" id="HIX01281.1"/>
    </source>
</evidence>
<dbReference type="EMBL" id="DXFP01000007">
    <property type="protein sequence ID" value="HIX01281.1"/>
    <property type="molecule type" value="Genomic_DNA"/>
</dbReference>
<accession>A0A9D1UVR8</accession>
<reference evidence="2" key="1">
    <citation type="journal article" date="2021" name="PeerJ">
        <title>Extensive microbial diversity within the chicken gut microbiome revealed by metagenomics and culture.</title>
        <authorList>
            <person name="Gilroy R."/>
            <person name="Ravi A."/>
            <person name="Getino M."/>
            <person name="Pursley I."/>
            <person name="Horton D.L."/>
            <person name="Alikhan N.F."/>
            <person name="Baker D."/>
            <person name="Gharbi K."/>
            <person name="Hall N."/>
            <person name="Watson M."/>
            <person name="Adriaenssens E.M."/>
            <person name="Foster-Nyarko E."/>
            <person name="Jarju S."/>
            <person name="Secka A."/>
            <person name="Antonio M."/>
            <person name="Oren A."/>
            <person name="Chaudhuri R.R."/>
            <person name="La Ragione R."/>
            <person name="Hildebrand F."/>
            <person name="Pallen M.J."/>
        </authorList>
    </citation>
    <scope>NUCLEOTIDE SEQUENCE</scope>
    <source>
        <strain evidence="2">6627</strain>
    </source>
</reference>
<name>A0A9D1UVR8_9LACO</name>
<dbReference type="Gene3D" id="3.40.50.1820">
    <property type="entry name" value="alpha/beta hydrolase"/>
    <property type="match status" value="1"/>
</dbReference>
<dbReference type="Proteomes" id="UP000823963">
    <property type="component" value="Unassembled WGS sequence"/>
</dbReference>
<evidence type="ECO:0000313" key="3">
    <source>
        <dbReference type="Proteomes" id="UP000823963"/>
    </source>
</evidence>
<comment type="caution">
    <text evidence="2">The sequence shown here is derived from an EMBL/GenBank/DDBJ whole genome shotgun (WGS) entry which is preliminary data.</text>
</comment>